<feature type="compositionally biased region" description="Low complexity" evidence="1">
    <location>
        <begin position="99"/>
        <end position="108"/>
    </location>
</feature>
<protein>
    <submittedName>
        <fullName evidence="2">Uncharacterized protein</fullName>
    </submittedName>
</protein>
<dbReference type="AlphaFoldDB" id="A0A0C3AYV2"/>
<keyword evidence="3" id="KW-1185">Reference proteome</keyword>
<accession>A0A0C3AYV2</accession>
<sequence>MDLPRMRLLDVCDTPALMQGSRNSVAGKTTIITIPDDLDHRPTEGASTAVGNEKRRGNPESLAFRLAPGLSFKSGTMSTDVIYNYFHSRGLRVLRESKSNNASPNSSSSRRDLRPPKPAPHEKNRKRGSSNAKDITCKSRGITKNKPRCPRKSVVGDSMTTFRNTTPEQIFPEPVVPLKYVAVNPLLSFQPIRPSISTPLEEEYLFNSTYAIECGVVDTYRSNLVYDRTSDSELRTLTITNWQDTTTSPSINGVFPSSETLLGDERQAIYRSFAGSLGPACGIQECVGTYKCHMQECSRIYYETLTNYHSVDPPDKHTISAVQIPISSVNEFQSWFPSGEIHRCERRYRDSCNKPDLQRLVSKEEIGLLDHIAWPGNVFGETLDDLFPALSQELPIDACDVTESPVLRSRMRPSGTFYFLFLPEASCDGTEEAKQHNTPSQVSSEPVMFPEPPKLAKRKIPRPRNDSRGPVRVGHLLEADISAGRPSLTTEQRFIVPCADSIAFSGGDHDTRRPRRASARPLLSAGSPYKSLPREMDSIQTKSTASRGTRRRMNAAGGSI</sequence>
<feature type="region of interest" description="Disordered" evidence="1">
    <location>
        <begin position="96"/>
        <end position="155"/>
    </location>
</feature>
<feature type="compositionally biased region" description="Basic and acidic residues" evidence="1">
    <location>
        <begin position="109"/>
        <end position="122"/>
    </location>
</feature>
<feature type="compositionally biased region" description="Polar residues" evidence="1">
    <location>
        <begin position="538"/>
        <end position="547"/>
    </location>
</feature>
<dbReference type="InParanoid" id="A0A0C3AYV2"/>
<name>A0A0C3AYV2_9AGAM</name>
<feature type="compositionally biased region" description="Low complexity" evidence="1">
    <location>
        <begin position="519"/>
        <end position="528"/>
    </location>
</feature>
<dbReference type="OrthoDB" id="3038119at2759"/>
<organism evidence="2 3">
    <name type="scientific">Scleroderma citrinum Foug A</name>
    <dbReference type="NCBI Taxonomy" id="1036808"/>
    <lineage>
        <taxon>Eukaryota</taxon>
        <taxon>Fungi</taxon>
        <taxon>Dikarya</taxon>
        <taxon>Basidiomycota</taxon>
        <taxon>Agaricomycotina</taxon>
        <taxon>Agaricomycetes</taxon>
        <taxon>Agaricomycetidae</taxon>
        <taxon>Boletales</taxon>
        <taxon>Sclerodermatineae</taxon>
        <taxon>Sclerodermataceae</taxon>
        <taxon>Scleroderma</taxon>
    </lineage>
</organism>
<dbReference type="HOGENOM" id="CLU_486756_0_0_1"/>
<feature type="compositionally biased region" description="Basic residues" evidence="1">
    <location>
        <begin position="141"/>
        <end position="151"/>
    </location>
</feature>
<evidence type="ECO:0000313" key="2">
    <source>
        <dbReference type="EMBL" id="KIM70162.1"/>
    </source>
</evidence>
<dbReference type="Proteomes" id="UP000053989">
    <property type="component" value="Unassembled WGS sequence"/>
</dbReference>
<feature type="region of interest" description="Disordered" evidence="1">
    <location>
        <begin position="35"/>
        <end position="57"/>
    </location>
</feature>
<reference evidence="2 3" key="1">
    <citation type="submission" date="2014-04" db="EMBL/GenBank/DDBJ databases">
        <authorList>
            <consortium name="DOE Joint Genome Institute"/>
            <person name="Kuo A."/>
            <person name="Kohler A."/>
            <person name="Nagy L.G."/>
            <person name="Floudas D."/>
            <person name="Copeland A."/>
            <person name="Barry K.W."/>
            <person name="Cichocki N."/>
            <person name="Veneault-Fourrey C."/>
            <person name="LaButti K."/>
            <person name="Lindquist E.A."/>
            <person name="Lipzen A."/>
            <person name="Lundell T."/>
            <person name="Morin E."/>
            <person name="Murat C."/>
            <person name="Sun H."/>
            <person name="Tunlid A."/>
            <person name="Henrissat B."/>
            <person name="Grigoriev I.V."/>
            <person name="Hibbett D.S."/>
            <person name="Martin F."/>
            <person name="Nordberg H.P."/>
            <person name="Cantor M.N."/>
            <person name="Hua S.X."/>
        </authorList>
    </citation>
    <scope>NUCLEOTIDE SEQUENCE [LARGE SCALE GENOMIC DNA]</scope>
    <source>
        <strain evidence="2 3">Foug A</strain>
    </source>
</reference>
<dbReference type="EMBL" id="KN822005">
    <property type="protein sequence ID" value="KIM70162.1"/>
    <property type="molecule type" value="Genomic_DNA"/>
</dbReference>
<proteinExistence type="predicted"/>
<evidence type="ECO:0000256" key="1">
    <source>
        <dbReference type="SAM" id="MobiDB-lite"/>
    </source>
</evidence>
<feature type="region of interest" description="Disordered" evidence="1">
    <location>
        <begin position="430"/>
        <end position="472"/>
    </location>
</feature>
<gene>
    <name evidence="2" type="ORF">SCLCIDRAFT_19096</name>
</gene>
<feature type="region of interest" description="Disordered" evidence="1">
    <location>
        <begin position="505"/>
        <end position="560"/>
    </location>
</feature>
<reference evidence="3" key="2">
    <citation type="submission" date="2015-01" db="EMBL/GenBank/DDBJ databases">
        <title>Evolutionary Origins and Diversification of the Mycorrhizal Mutualists.</title>
        <authorList>
            <consortium name="DOE Joint Genome Institute"/>
            <consortium name="Mycorrhizal Genomics Consortium"/>
            <person name="Kohler A."/>
            <person name="Kuo A."/>
            <person name="Nagy L.G."/>
            <person name="Floudas D."/>
            <person name="Copeland A."/>
            <person name="Barry K.W."/>
            <person name="Cichocki N."/>
            <person name="Veneault-Fourrey C."/>
            <person name="LaButti K."/>
            <person name="Lindquist E.A."/>
            <person name="Lipzen A."/>
            <person name="Lundell T."/>
            <person name="Morin E."/>
            <person name="Murat C."/>
            <person name="Riley R."/>
            <person name="Ohm R."/>
            <person name="Sun H."/>
            <person name="Tunlid A."/>
            <person name="Henrissat B."/>
            <person name="Grigoriev I.V."/>
            <person name="Hibbett D.S."/>
            <person name="Martin F."/>
        </authorList>
    </citation>
    <scope>NUCLEOTIDE SEQUENCE [LARGE SCALE GENOMIC DNA]</scope>
    <source>
        <strain evidence="3">Foug A</strain>
    </source>
</reference>
<evidence type="ECO:0000313" key="3">
    <source>
        <dbReference type="Proteomes" id="UP000053989"/>
    </source>
</evidence>